<dbReference type="RefSeq" id="WP_013781362.1">
    <property type="nucleotide sequence ID" value="NC_015520.1"/>
</dbReference>
<dbReference type="KEGG" id="mas:Mahau_1753"/>
<dbReference type="AlphaFoldDB" id="F4A0A0"/>
<dbReference type="HOGENOM" id="CLU_034716_2_0_9"/>
<comment type="similarity">
    <text evidence="3">Belongs to the MoxR family.</text>
</comment>
<evidence type="ECO:0000256" key="2">
    <source>
        <dbReference type="ARBA" id="ARBA00022840"/>
    </source>
</evidence>
<feature type="domain" description="AAA+ ATPase" evidence="4">
    <location>
        <begin position="34"/>
        <end position="175"/>
    </location>
</feature>
<dbReference type="Proteomes" id="UP000008457">
    <property type="component" value="Chromosome"/>
</dbReference>
<keyword evidence="2" id="KW-0067">ATP-binding</keyword>
<dbReference type="FunFam" id="3.40.50.300:FF:000640">
    <property type="entry name" value="MoxR family ATPase"/>
    <property type="match status" value="1"/>
</dbReference>
<evidence type="ECO:0000256" key="3">
    <source>
        <dbReference type="ARBA" id="ARBA00061607"/>
    </source>
</evidence>
<dbReference type="EMBL" id="CP002360">
    <property type="protein sequence ID" value="AEE96934.1"/>
    <property type="molecule type" value="Genomic_DNA"/>
</dbReference>
<dbReference type="InterPro" id="IPR003593">
    <property type="entry name" value="AAA+_ATPase"/>
</dbReference>
<evidence type="ECO:0000313" key="5">
    <source>
        <dbReference type="EMBL" id="AEE96934.1"/>
    </source>
</evidence>
<dbReference type="eggNOG" id="COG0714">
    <property type="taxonomic scope" value="Bacteria"/>
</dbReference>
<dbReference type="SUPFAM" id="SSF52540">
    <property type="entry name" value="P-loop containing nucleoside triphosphate hydrolases"/>
    <property type="match status" value="1"/>
</dbReference>
<dbReference type="GO" id="GO:0005524">
    <property type="term" value="F:ATP binding"/>
    <property type="evidence" value="ECO:0007669"/>
    <property type="project" value="UniProtKB-KW"/>
</dbReference>
<gene>
    <name evidence="5" type="ordered locus">Mahau_1753</name>
</gene>
<dbReference type="CDD" id="cd00009">
    <property type="entry name" value="AAA"/>
    <property type="match status" value="1"/>
</dbReference>
<evidence type="ECO:0000256" key="1">
    <source>
        <dbReference type="ARBA" id="ARBA00022741"/>
    </source>
</evidence>
<sequence>MDLHQSAKVLKDNIEKALIGKSDAVELVLVALLCRGHALIEDVPGVGKTTLVKALARSIQCSFSRIQFTTDLLPSDIIGISIYNQKDQRFEFKKGPIFSNIILADEINRASPKTQSSLLEVMGERQITVDGMTYNVSEPFMVLATQNPIEYEGTFPLPEAQLDRFTVRINMGYPQPVHEKAILQSYKNDNIVDHLEPVLHGNDVIQMQEAVSQVYVDDSLYNYIVNIANRTRNSKDIYLGASPRASLVLLKASQALAFIRGREYVLPDDIKNVAVPVLAHRIIVRPEYRLQNKTAEDAVRDVLANLNVPAVRNYA</sequence>
<dbReference type="STRING" id="697281.Mahau_1753"/>
<accession>F4A0A0</accession>
<dbReference type="PANTHER" id="PTHR42759:SF5">
    <property type="entry name" value="METHANOL DEHYDROGENASE REGULATOR"/>
    <property type="match status" value="1"/>
</dbReference>
<dbReference type="Pfam" id="PF07726">
    <property type="entry name" value="AAA_3"/>
    <property type="match status" value="1"/>
</dbReference>
<keyword evidence="6" id="KW-1185">Reference proteome</keyword>
<dbReference type="InterPro" id="IPR041628">
    <property type="entry name" value="ChlI/MoxR_AAA_lid"/>
</dbReference>
<dbReference type="InterPro" id="IPR027417">
    <property type="entry name" value="P-loop_NTPase"/>
</dbReference>
<dbReference type="InterPro" id="IPR011703">
    <property type="entry name" value="ATPase_AAA-3"/>
</dbReference>
<proteinExistence type="inferred from homology"/>
<dbReference type="PIRSF" id="PIRSF002849">
    <property type="entry name" value="AAA_ATPase_chaperone_MoxR_prd"/>
    <property type="match status" value="1"/>
</dbReference>
<dbReference type="PANTHER" id="PTHR42759">
    <property type="entry name" value="MOXR FAMILY PROTEIN"/>
    <property type="match status" value="1"/>
</dbReference>
<dbReference type="Pfam" id="PF17863">
    <property type="entry name" value="AAA_lid_2"/>
    <property type="match status" value="1"/>
</dbReference>
<reference evidence="5 6" key="2">
    <citation type="journal article" date="2011" name="Stand. Genomic Sci.">
        <title>Complete genome sequence of Mahella australiensis type strain (50-1 BON).</title>
        <authorList>
            <person name="Sikorski J."/>
            <person name="Teshima H."/>
            <person name="Nolan M."/>
            <person name="Lucas S."/>
            <person name="Hammon N."/>
            <person name="Deshpande S."/>
            <person name="Cheng J.F."/>
            <person name="Pitluck S."/>
            <person name="Liolios K."/>
            <person name="Pagani I."/>
            <person name="Ivanova N."/>
            <person name="Huntemann M."/>
            <person name="Mavromatis K."/>
            <person name="Ovchinikova G."/>
            <person name="Pati A."/>
            <person name="Tapia R."/>
            <person name="Han C."/>
            <person name="Goodwin L."/>
            <person name="Chen A."/>
            <person name="Palaniappan K."/>
            <person name="Land M."/>
            <person name="Hauser L."/>
            <person name="Ngatchou-Djao O.D."/>
            <person name="Rohde M."/>
            <person name="Pukall R."/>
            <person name="Spring S."/>
            <person name="Abt B."/>
            <person name="Goker M."/>
            <person name="Detter J.C."/>
            <person name="Woyke T."/>
            <person name="Bristow J."/>
            <person name="Markowitz V."/>
            <person name="Hugenholtz P."/>
            <person name="Eisen J.A."/>
            <person name="Kyrpides N.C."/>
            <person name="Klenk H.P."/>
            <person name="Lapidus A."/>
        </authorList>
    </citation>
    <scope>NUCLEOTIDE SEQUENCE [LARGE SCALE GENOMIC DNA]</scope>
    <source>
        <strain evidence="6">DSM 15567 / CIP 107919 / 50-1 BON</strain>
    </source>
</reference>
<keyword evidence="1" id="KW-0547">Nucleotide-binding</keyword>
<dbReference type="GO" id="GO:0016887">
    <property type="term" value="F:ATP hydrolysis activity"/>
    <property type="evidence" value="ECO:0007669"/>
    <property type="project" value="InterPro"/>
</dbReference>
<dbReference type="InterPro" id="IPR050764">
    <property type="entry name" value="CbbQ/NirQ/NorQ/GpvN"/>
</dbReference>
<protein>
    <submittedName>
        <fullName evidence="5">ATPase associated with various cellular activities AAA_3</fullName>
    </submittedName>
</protein>
<evidence type="ECO:0000259" key="4">
    <source>
        <dbReference type="SMART" id="SM00382"/>
    </source>
</evidence>
<dbReference type="SMART" id="SM00382">
    <property type="entry name" value="AAA"/>
    <property type="match status" value="1"/>
</dbReference>
<evidence type="ECO:0000313" key="6">
    <source>
        <dbReference type="Proteomes" id="UP000008457"/>
    </source>
</evidence>
<reference evidence="6" key="1">
    <citation type="submission" date="2010-11" db="EMBL/GenBank/DDBJ databases">
        <title>The complete genome of Mahella australiensis DSM 15567.</title>
        <authorList>
            <consortium name="US DOE Joint Genome Institute (JGI-PGF)"/>
            <person name="Lucas S."/>
            <person name="Copeland A."/>
            <person name="Lapidus A."/>
            <person name="Bruce D."/>
            <person name="Goodwin L."/>
            <person name="Pitluck S."/>
            <person name="Kyrpides N."/>
            <person name="Mavromatis K."/>
            <person name="Pagani I."/>
            <person name="Ivanova N."/>
            <person name="Teshima H."/>
            <person name="Brettin T."/>
            <person name="Detter J.C."/>
            <person name="Han C."/>
            <person name="Tapia R."/>
            <person name="Land M."/>
            <person name="Hauser L."/>
            <person name="Markowitz V."/>
            <person name="Cheng J.-F."/>
            <person name="Hugenholtz P."/>
            <person name="Woyke T."/>
            <person name="Wu D."/>
            <person name="Spring S."/>
            <person name="Pukall R."/>
            <person name="Steenblock K."/>
            <person name="Schneider S."/>
            <person name="Klenk H.-P."/>
            <person name="Eisen J.A."/>
        </authorList>
    </citation>
    <scope>NUCLEOTIDE SEQUENCE [LARGE SCALE GENOMIC DNA]</scope>
    <source>
        <strain evidence="6">DSM 15567 / CIP 107919 / 50-1 BON</strain>
    </source>
</reference>
<dbReference type="Gene3D" id="3.40.50.300">
    <property type="entry name" value="P-loop containing nucleotide triphosphate hydrolases"/>
    <property type="match status" value="1"/>
</dbReference>
<name>F4A0A0_MAHA5</name>
<dbReference type="Gene3D" id="1.10.8.80">
    <property type="entry name" value="Magnesium chelatase subunit I, C-Terminal domain"/>
    <property type="match status" value="1"/>
</dbReference>
<organism evidence="5 6">
    <name type="scientific">Mahella australiensis (strain DSM 15567 / CIP 107919 / 50-1 BON)</name>
    <dbReference type="NCBI Taxonomy" id="697281"/>
    <lineage>
        <taxon>Bacteria</taxon>
        <taxon>Bacillati</taxon>
        <taxon>Bacillota</taxon>
        <taxon>Clostridia</taxon>
        <taxon>Thermoanaerobacterales</taxon>
        <taxon>Thermoanaerobacterales Family IV. Incertae Sedis</taxon>
        <taxon>Mahella</taxon>
    </lineage>
</organism>